<keyword evidence="3" id="KW-1185">Reference proteome</keyword>
<evidence type="ECO:0000313" key="2">
    <source>
        <dbReference type="EMBL" id="KHJ33254.1"/>
    </source>
</evidence>
<proteinExistence type="predicted"/>
<sequence>MSESGPSLKRTHSSSSDLERNVVFELLVELKDRYMRDLNRLKENTERLNKVWIAAVEKNMPEAKCSQHFDLLKTAELGYENKISKLMDVTQQISKLRTEGLSAKKAKIQTTVLFSMVELSHHQTMGINIDIYGREFELPGEKQKLKPSKWLLETLGIRRNTGQR</sequence>
<dbReference type="EMBL" id="JNVN01001546">
    <property type="protein sequence ID" value="KHJ33254.1"/>
    <property type="molecule type" value="Genomic_DNA"/>
</dbReference>
<name>A0A0B1P9C4_UNCNE</name>
<feature type="coiled-coil region" evidence="1">
    <location>
        <begin position="24"/>
        <end position="51"/>
    </location>
</feature>
<dbReference type="Proteomes" id="UP000030854">
    <property type="component" value="Unassembled WGS sequence"/>
</dbReference>
<comment type="caution">
    <text evidence="2">The sequence shown here is derived from an EMBL/GenBank/DDBJ whole genome shotgun (WGS) entry which is preliminary data.</text>
</comment>
<protein>
    <submittedName>
        <fullName evidence="2">Uncharacterized protein</fullName>
    </submittedName>
</protein>
<organism evidence="2 3">
    <name type="scientific">Uncinula necator</name>
    <name type="common">Grape powdery mildew</name>
    <dbReference type="NCBI Taxonomy" id="52586"/>
    <lineage>
        <taxon>Eukaryota</taxon>
        <taxon>Fungi</taxon>
        <taxon>Dikarya</taxon>
        <taxon>Ascomycota</taxon>
        <taxon>Pezizomycotina</taxon>
        <taxon>Leotiomycetes</taxon>
        <taxon>Erysiphales</taxon>
        <taxon>Erysiphaceae</taxon>
        <taxon>Erysiphe</taxon>
    </lineage>
</organism>
<keyword evidence="1" id="KW-0175">Coiled coil</keyword>
<accession>A0A0B1P9C4</accession>
<dbReference type="AlphaFoldDB" id="A0A0B1P9C4"/>
<reference evidence="2 3" key="1">
    <citation type="journal article" date="2014" name="BMC Genomics">
        <title>Adaptive genomic structural variation in the grape powdery mildew pathogen, Erysiphe necator.</title>
        <authorList>
            <person name="Jones L."/>
            <person name="Riaz S."/>
            <person name="Morales-Cruz A."/>
            <person name="Amrine K.C."/>
            <person name="McGuire B."/>
            <person name="Gubler W.D."/>
            <person name="Walker M.A."/>
            <person name="Cantu D."/>
        </authorList>
    </citation>
    <scope>NUCLEOTIDE SEQUENCE [LARGE SCALE GENOMIC DNA]</scope>
    <source>
        <strain evidence="3">c</strain>
    </source>
</reference>
<gene>
    <name evidence="2" type="ORF">EV44_g3199</name>
</gene>
<evidence type="ECO:0000256" key="1">
    <source>
        <dbReference type="SAM" id="Coils"/>
    </source>
</evidence>
<evidence type="ECO:0000313" key="3">
    <source>
        <dbReference type="Proteomes" id="UP000030854"/>
    </source>
</evidence>
<dbReference type="HOGENOM" id="CLU_113435_0_0_1"/>